<keyword evidence="5 9" id="KW-0999">Mitochondrion inner membrane</keyword>
<evidence type="ECO:0000256" key="3">
    <source>
        <dbReference type="ARBA" id="ARBA00022448"/>
    </source>
</evidence>
<comment type="caution">
    <text evidence="10">The sequence shown here is derived from an EMBL/GenBank/DDBJ whole genome shotgun (WGS) entry which is preliminary data.</text>
</comment>
<evidence type="ECO:0000256" key="9">
    <source>
        <dbReference type="RuleBase" id="RU363100"/>
    </source>
</evidence>
<evidence type="ECO:0000313" key="11">
    <source>
        <dbReference type="Proteomes" id="UP001627154"/>
    </source>
</evidence>
<keyword evidence="3 9" id="KW-0813">Transport</keyword>
<evidence type="ECO:0000256" key="6">
    <source>
        <dbReference type="ARBA" id="ARBA00022989"/>
    </source>
</evidence>
<evidence type="ECO:0000256" key="1">
    <source>
        <dbReference type="ARBA" id="ARBA00004448"/>
    </source>
</evidence>
<comment type="subcellular location">
    <subcellularLocation>
        <location evidence="1 9">Mitochondrion inner membrane</location>
        <topology evidence="1 9">Multi-pass membrane protein</topology>
    </subcellularLocation>
</comment>
<keyword evidence="11" id="KW-1185">Reference proteome</keyword>
<protein>
    <recommendedName>
        <fullName evidence="9">Mitochondrial pyruvate carrier</fullName>
    </recommendedName>
</protein>
<organism evidence="10 11">
    <name type="scientific">Trichogramma kaykai</name>
    <dbReference type="NCBI Taxonomy" id="54128"/>
    <lineage>
        <taxon>Eukaryota</taxon>
        <taxon>Metazoa</taxon>
        <taxon>Ecdysozoa</taxon>
        <taxon>Arthropoda</taxon>
        <taxon>Hexapoda</taxon>
        <taxon>Insecta</taxon>
        <taxon>Pterygota</taxon>
        <taxon>Neoptera</taxon>
        <taxon>Endopterygota</taxon>
        <taxon>Hymenoptera</taxon>
        <taxon>Apocrita</taxon>
        <taxon>Proctotrupomorpha</taxon>
        <taxon>Chalcidoidea</taxon>
        <taxon>Trichogrammatidae</taxon>
        <taxon>Trichogramma</taxon>
    </lineage>
</organism>
<keyword evidence="8" id="KW-0472">Membrane</keyword>
<dbReference type="Proteomes" id="UP001627154">
    <property type="component" value="Unassembled WGS sequence"/>
</dbReference>
<keyword evidence="7 9" id="KW-0496">Mitochondrion</keyword>
<comment type="similarity">
    <text evidence="2 9">Belongs to the mitochondrial pyruvate carrier (MPC) (TC 2.A.105) family.</text>
</comment>
<dbReference type="AlphaFoldDB" id="A0ABD2WJZ8"/>
<keyword evidence="6" id="KW-1133">Transmembrane helix</keyword>
<evidence type="ECO:0000256" key="7">
    <source>
        <dbReference type="ARBA" id="ARBA00023128"/>
    </source>
</evidence>
<evidence type="ECO:0000256" key="2">
    <source>
        <dbReference type="ARBA" id="ARBA00006416"/>
    </source>
</evidence>
<evidence type="ECO:0000313" key="10">
    <source>
        <dbReference type="EMBL" id="KAL3393261.1"/>
    </source>
</evidence>
<comment type="function">
    <text evidence="9">Mediates the uptake of pyruvate into mitochondria.</text>
</comment>
<gene>
    <name evidence="10" type="ORF">TKK_012493</name>
</gene>
<dbReference type="Pfam" id="PF03650">
    <property type="entry name" value="MPC"/>
    <property type="match status" value="1"/>
</dbReference>
<evidence type="ECO:0000256" key="4">
    <source>
        <dbReference type="ARBA" id="ARBA00022692"/>
    </source>
</evidence>
<keyword evidence="4" id="KW-0812">Transmembrane</keyword>
<evidence type="ECO:0000256" key="8">
    <source>
        <dbReference type="ARBA" id="ARBA00023136"/>
    </source>
</evidence>
<dbReference type="EMBL" id="JBJJXI010000100">
    <property type="protein sequence ID" value="KAL3393261.1"/>
    <property type="molecule type" value="Genomic_DNA"/>
</dbReference>
<evidence type="ECO:0000256" key="5">
    <source>
        <dbReference type="ARBA" id="ARBA00022792"/>
    </source>
</evidence>
<reference evidence="10 11" key="1">
    <citation type="journal article" date="2024" name="bioRxiv">
        <title>A reference genome for Trichogramma kaykai: A tiny desert-dwelling parasitoid wasp with competing sex-ratio distorters.</title>
        <authorList>
            <person name="Culotta J."/>
            <person name="Lindsey A.R."/>
        </authorList>
    </citation>
    <scope>NUCLEOTIDE SEQUENCE [LARGE SCALE GENOMIC DNA]</scope>
    <source>
        <strain evidence="10 11">KSX58</strain>
    </source>
</reference>
<dbReference type="PANTHER" id="PTHR14154">
    <property type="entry name" value="UPF0041 BRAIN PROTEIN 44-RELATED"/>
    <property type="match status" value="1"/>
</dbReference>
<name>A0ABD2WJZ8_9HYME</name>
<proteinExistence type="inferred from homology"/>
<dbReference type="InterPro" id="IPR005336">
    <property type="entry name" value="MPC"/>
</dbReference>
<dbReference type="GO" id="GO:0005743">
    <property type="term" value="C:mitochondrial inner membrane"/>
    <property type="evidence" value="ECO:0007669"/>
    <property type="project" value="UniProtKB-SubCell"/>
</dbReference>
<accession>A0ABD2WJZ8</accession>
<sequence length="132" mass="15154">MSSPSAYQRLVQRVAARLPDKAREVFLHPAGPTTIFFWAPTFKWGLVIAGIGDINRPVENISLSQTFSLMMTGLIWSRYSLVIIPKNYNLLSVNAFVALTNVYNFTRGYMYQVQQQQQQQQQGNPKKRDKKK</sequence>